<sequence>VASVMAITTILLTIVIYIVWRLPIIVSIIFFCIFFTIDASFLGATLRKIASGGWFTMCIAIFLTIMMGIWRWGTVRMIHHERLQTPDLNKIFKEKKIVSTDNSVIENSLHEITLENEIILGNGDENVSIDTETHLIRSPGIGLFYSDIGTKIPLSFTQFVKHFPIIPQNVVFINIQTVADSKVGDNNRLEVKKIKNYEGCYQVTARYGYSEQVSQGKEFLLQLIESIRNIDPTNKNLAHDINLDNGFVTYVVGQHSLCSKPDSPLWIKILVGIYMFIYINSRKFYSNWGLPVENTIVVG</sequence>
<organism evidence="1 2">
    <name type="scientific">Dentiscutata heterogama</name>
    <dbReference type="NCBI Taxonomy" id="1316150"/>
    <lineage>
        <taxon>Eukaryota</taxon>
        <taxon>Fungi</taxon>
        <taxon>Fungi incertae sedis</taxon>
        <taxon>Mucoromycota</taxon>
        <taxon>Glomeromycotina</taxon>
        <taxon>Glomeromycetes</taxon>
        <taxon>Diversisporales</taxon>
        <taxon>Gigasporaceae</taxon>
        <taxon>Dentiscutata</taxon>
    </lineage>
</organism>
<feature type="non-terminal residue" evidence="1">
    <location>
        <position position="299"/>
    </location>
</feature>
<feature type="non-terminal residue" evidence="1">
    <location>
        <position position="1"/>
    </location>
</feature>
<evidence type="ECO:0000313" key="2">
    <source>
        <dbReference type="Proteomes" id="UP000789702"/>
    </source>
</evidence>
<comment type="caution">
    <text evidence="1">The sequence shown here is derived from an EMBL/GenBank/DDBJ whole genome shotgun (WGS) entry which is preliminary data.</text>
</comment>
<protein>
    <submittedName>
        <fullName evidence="1">14617_t:CDS:1</fullName>
    </submittedName>
</protein>
<dbReference type="EMBL" id="CAJVPU010035911">
    <property type="protein sequence ID" value="CAG8728852.1"/>
    <property type="molecule type" value="Genomic_DNA"/>
</dbReference>
<proteinExistence type="predicted"/>
<gene>
    <name evidence="1" type="ORF">DHETER_LOCUS13304</name>
</gene>
<name>A0ACA9PX27_9GLOM</name>
<evidence type="ECO:0000313" key="1">
    <source>
        <dbReference type="EMBL" id="CAG8728852.1"/>
    </source>
</evidence>
<accession>A0ACA9PX27</accession>
<keyword evidence="2" id="KW-1185">Reference proteome</keyword>
<dbReference type="Proteomes" id="UP000789702">
    <property type="component" value="Unassembled WGS sequence"/>
</dbReference>
<reference evidence="1" key="1">
    <citation type="submission" date="2021-06" db="EMBL/GenBank/DDBJ databases">
        <authorList>
            <person name="Kallberg Y."/>
            <person name="Tangrot J."/>
            <person name="Rosling A."/>
        </authorList>
    </citation>
    <scope>NUCLEOTIDE SEQUENCE</scope>
    <source>
        <strain evidence="1">IL203A</strain>
    </source>
</reference>